<evidence type="ECO:0000256" key="1">
    <source>
        <dbReference type="SAM" id="Phobius"/>
    </source>
</evidence>
<feature type="transmembrane region" description="Helical" evidence="1">
    <location>
        <begin position="342"/>
        <end position="361"/>
    </location>
</feature>
<evidence type="ECO:0008006" key="4">
    <source>
        <dbReference type="Google" id="ProtNLM"/>
    </source>
</evidence>
<protein>
    <recommendedName>
        <fullName evidence="4">O-antigen ligase domain-containing protein</fullName>
    </recommendedName>
</protein>
<name>A0A4V3IVS0_9MICO</name>
<keyword evidence="3" id="KW-1185">Reference proteome</keyword>
<feature type="transmembrane region" description="Helical" evidence="1">
    <location>
        <begin position="273"/>
        <end position="294"/>
    </location>
</feature>
<evidence type="ECO:0000313" key="3">
    <source>
        <dbReference type="Proteomes" id="UP000298313"/>
    </source>
</evidence>
<feature type="transmembrane region" description="Helical" evidence="1">
    <location>
        <begin position="236"/>
        <end position="261"/>
    </location>
</feature>
<proteinExistence type="predicted"/>
<gene>
    <name evidence="2" type="ORF">E3T48_04920</name>
</gene>
<keyword evidence="1" id="KW-1133">Transmembrane helix</keyword>
<accession>A0A4V3IVS0</accession>
<dbReference type="AlphaFoldDB" id="A0A4V3IVS0"/>
<dbReference type="Proteomes" id="UP000298313">
    <property type="component" value="Unassembled WGS sequence"/>
</dbReference>
<reference evidence="2 3" key="1">
    <citation type="submission" date="2019-03" db="EMBL/GenBank/DDBJ databases">
        <title>Genomics of glacier-inhabiting Cryobacterium strains.</title>
        <authorList>
            <person name="Liu Q."/>
            <person name="Xin Y.-H."/>
        </authorList>
    </citation>
    <scope>NUCLEOTIDE SEQUENCE [LARGE SCALE GENOMIC DNA]</scope>
    <source>
        <strain evidence="2 3">Hh4</strain>
    </source>
</reference>
<evidence type="ECO:0000313" key="2">
    <source>
        <dbReference type="EMBL" id="TFD80586.1"/>
    </source>
</evidence>
<feature type="transmembrane region" description="Helical" evidence="1">
    <location>
        <begin position="391"/>
        <end position="408"/>
    </location>
</feature>
<comment type="caution">
    <text evidence="2">The sequence shown here is derived from an EMBL/GenBank/DDBJ whole genome shotgun (WGS) entry which is preliminary data.</text>
</comment>
<feature type="transmembrane region" description="Helical" evidence="1">
    <location>
        <begin position="85"/>
        <end position="104"/>
    </location>
</feature>
<keyword evidence="1" id="KW-0472">Membrane</keyword>
<dbReference type="RefSeq" id="WP_166789635.1">
    <property type="nucleotide sequence ID" value="NZ_SOHH01000043.1"/>
</dbReference>
<feature type="transmembrane region" description="Helical" evidence="1">
    <location>
        <begin position="212"/>
        <end position="230"/>
    </location>
</feature>
<feature type="transmembrane region" description="Helical" evidence="1">
    <location>
        <begin position="144"/>
        <end position="163"/>
    </location>
</feature>
<feature type="transmembrane region" description="Helical" evidence="1">
    <location>
        <begin position="169"/>
        <end position="192"/>
    </location>
</feature>
<dbReference type="EMBL" id="SOHH01000043">
    <property type="protein sequence ID" value="TFD80586.1"/>
    <property type="molecule type" value="Genomic_DNA"/>
</dbReference>
<organism evidence="2 3">
    <name type="scientific">Cryobacterium fucosi</name>
    <dbReference type="NCBI Taxonomy" id="1259157"/>
    <lineage>
        <taxon>Bacteria</taxon>
        <taxon>Bacillati</taxon>
        <taxon>Actinomycetota</taxon>
        <taxon>Actinomycetes</taxon>
        <taxon>Micrococcales</taxon>
        <taxon>Microbacteriaceae</taxon>
        <taxon>Cryobacterium</taxon>
    </lineage>
</organism>
<feature type="transmembrane region" description="Helical" evidence="1">
    <location>
        <begin position="116"/>
        <end position="137"/>
    </location>
</feature>
<feature type="transmembrane region" description="Helical" evidence="1">
    <location>
        <begin position="56"/>
        <end position="78"/>
    </location>
</feature>
<keyword evidence="1" id="KW-0812">Transmembrane</keyword>
<sequence length="432" mass="44857">MGIPPLTRRFLAPVAMVLVAAGLGWQAAVGSTGFVVPFLALGGALLALTNSTARALFPYTLGVLFILASASTFTGSIAESVGFRIVGIALLCGGSLQKPLIIAGDKPDSRRNLAELSLWLPWVIGSLLVFLMLSTAFHGQVATFILYCVGLIMLAVAVVATAVSVPRRIVTTAVVLTLGTMVAGSLIMGFALPGMAIAGGRLRGLASNANLLAFYAFLLGSLAIIIVRHIGLRLVLLSLAIVCIVSTSSRASALALAIVVVVAALRRVSVTKVLWLTGLITLGIVIAVAVPQTLSVLDGVLRGGNSRSASFDGAIGAFRSSPLIGIGMASEEVEIASSPLRALATAGIGGLIAVVVIWGAFLWQSRKAGVLGVGFTLAAVVHSCFEGWLLSPVSPLLLIFVLVWWVIVQPERQAGFPQRIPSVLPLENRTRS</sequence>